<dbReference type="InterPro" id="IPR029063">
    <property type="entry name" value="SAM-dependent_MTases_sf"/>
</dbReference>
<dbReference type="PANTHER" id="PTHR10509:SF14">
    <property type="entry name" value="CAFFEOYL-COA O-METHYLTRANSFERASE 3-RELATED"/>
    <property type="match status" value="1"/>
</dbReference>
<dbReference type="AlphaFoldDB" id="A0A6B3NFN6"/>
<keyword evidence="3" id="KW-0949">S-adenosyl-L-methionine</keyword>
<dbReference type="InterPro" id="IPR050362">
    <property type="entry name" value="Cation-dep_OMT"/>
</dbReference>
<evidence type="ECO:0000256" key="3">
    <source>
        <dbReference type="ARBA" id="ARBA00022691"/>
    </source>
</evidence>
<dbReference type="EMBL" id="JAAHFQ010000565">
    <property type="protein sequence ID" value="NER30470.1"/>
    <property type="molecule type" value="Genomic_DNA"/>
</dbReference>
<dbReference type="CDD" id="cd02440">
    <property type="entry name" value="AdoMet_MTases"/>
    <property type="match status" value="1"/>
</dbReference>
<reference evidence="4" key="1">
    <citation type="submission" date="2019-11" db="EMBL/GenBank/DDBJ databases">
        <title>Genomic insights into an expanded diversity of filamentous marine cyanobacteria reveals the extraordinary biosynthetic potential of Moorea and Okeania.</title>
        <authorList>
            <person name="Ferreira Leao T."/>
            <person name="Wang M."/>
            <person name="Moss N."/>
            <person name="Da Silva R."/>
            <person name="Sanders J."/>
            <person name="Nurk S."/>
            <person name="Gurevich A."/>
            <person name="Humphrey G."/>
            <person name="Reher R."/>
            <person name="Zhu Q."/>
            <person name="Belda-Ferre P."/>
            <person name="Glukhov E."/>
            <person name="Rex R."/>
            <person name="Dorrestein P.C."/>
            <person name="Knight R."/>
            <person name="Pevzner P."/>
            <person name="Gerwick W.H."/>
            <person name="Gerwick L."/>
        </authorList>
    </citation>
    <scope>NUCLEOTIDE SEQUENCE</scope>
    <source>
        <strain evidence="4">SIO1C4</strain>
    </source>
</reference>
<proteinExistence type="predicted"/>
<comment type="caution">
    <text evidence="4">The sequence shown here is derived from an EMBL/GenBank/DDBJ whole genome shotgun (WGS) entry which is preliminary data.</text>
</comment>
<dbReference type="Pfam" id="PF01596">
    <property type="entry name" value="Methyltransf_3"/>
    <property type="match status" value="1"/>
</dbReference>
<dbReference type="GO" id="GO:0008171">
    <property type="term" value="F:O-methyltransferase activity"/>
    <property type="evidence" value="ECO:0007669"/>
    <property type="project" value="InterPro"/>
</dbReference>
<keyword evidence="1 4" id="KW-0489">Methyltransferase</keyword>
<dbReference type="SUPFAM" id="SSF53335">
    <property type="entry name" value="S-adenosyl-L-methionine-dependent methyltransferases"/>
    <property type="match status" value="1"/>
</dbReference>
<dbReference type="GO" id="GO:0032259">
    <property type="term" value="P:methylation"/>
    <property type="evidence" value="ECO:0007669"/>
    <property type="project" value="UniProtKB-KW"/>
</dbReference>
<name>A0A6B3NFN6_9CYAN</name>
<evidence type="ECO:0000256" key="2">
    <source>
        <dbReference type="ARBA" id="ARBA00022679"/>
    </source>
</evidence>
<dbReference type="InterPro" id="IPR002935">
    <property type="entry name" value="SAM_O-MeTrfase"/>
</dbReference>
<evidence type="ECO:0000313" key="4">
    <source>
        <dbReference type="EMBL" id="NER30470.1"/>
    </source>
</evidence>
<dbReference type="Gene3D" id="3.40.50.150">
    <property type="entry name" value="Vaccinia Virus protein VP39"/>
    <property type="match status" value="1"/>
</dbReference>
<dbReference type="PROSITE" id="PS51682">
    <property type="entry name" value="SAM_OMT_I"/>
    <property type="match status" value="1"/>
</dbReference>
<dbReference type="GO" id="GO:0008757">
    <property type="term" value="F:S-adenosylmethionine-dependent methyltransferase activity"/>
    <property type="evidence" value="ECO:0007669"/>
    <property type="project" value="TreeGrafter"/>
</dbReference>
<evidence type="ECO:0000256" key="1">
    <source>
        <dbReference type="ARBA" id="ARBA00022603"/>
    </source>
</evidence>
<gene>
    <name evidence="4" type="ORF">F6J89_23335</name>
</gene>
<sequence>MANQTIGLDSELYNYLLSISLREPEILTQLRQETAQHTMSRMQTAPEQGQFMALLVQLMGAKKTLEIGVFTGYSSLAVALALPPEGKLIACDLSQEYTAIARRYWQQAGVADKIELHLAPAVETLDKLLAQGQADSFDFAFIDADKSNYDAYYERSLQLVRPGGLIAIDNVLWSGRVADPQVQDNKTKAIRALNQKLSQDQRINLSLVPIADGLTLALKRSDVSV</sequence>
<keyword evidence="2 4" id="KW-0808">Transferase</keyword>
<dbReference type="PANTHER" id="PTHR10509">
    <property type="entry name" value="O-METHYLTRANSFERASE-RELATED"/>
    <property type="match status" value="1"/>
</dbReference>
<accession>A0A6B3NFN6</accession>
<protein>
    <submittedName>
        <fullName evidence="4">Methyltransferase domain-containing protein</fullName>
    </submittedName>
</protein>
<organism evidence="4">
    <name type="scientific">Symploca sp. SIO1C4</name>
    <dbReference type="NCBI Taxonomy" id="2607765"/>
    <lineage>
        <taxon>Bacteria</taxon>
        <taxon>Bacillati</taxon>
        <taxon>Cyanobacteriota</taxon>
        <taxon>Cyanophyceae</taxon>
        <taxon>Coleofasciculales</taxon>
        <taxon>Coleofasciculaceae</taxon>
        <taxon>Symploca</taxon>
    </lineage>
</organism>